<dbReference type="InterPro" id="IPR042197">
    <property type="entry name" value="Apaf_helical"/>
</dbReference>
<dbReference type="SUPFAM" id="SSF52540">
    <property type="entry name" value="P-loop containing nucleoside triphosphate hydrolases"/>
    <property type="match status" value="1"/>
</dbReference>
<dbReference type="Proteomes" id="UP001642360">
    <property type="component" value="Unassembled WGS sequence"/>
</dbReference>
<comment type="caution">
    <text evidence="4">The sequence shown here is derived from an EMBL/GenBank/DDBJ whole genome shotgun (WGS) entry which is preliminary data.</text>
</comment>
<proteinExistence type="predicted"/>
<evidence type="ECO:0000259" key="3">
    <source>
        <dbReference type="Pfam" id="PF00931"/>
    </source>
</evidence>
<keyword evidence="5" id="KW-1185">Reference proteome</keyword>
<dbReference type="Gene3D" id="1.10.8.430">
    <property type="entry name" value="Helical domain of apoptotic protease-activating factors"/>
    <property type="match status" value="1"/>
</dbReference>
<dbReference type="EMBL" id="CAUOFW020006913">
    <property type="protein sequence ID" value="CAK9176780.1"/>
    <property type="molecule type" value="Genomic_DNA"/>
</dbReference>
<evidence type="ECO:0000256" key="1">
    <source>
        <dbReference type="ARBA" id="ARBA00022614"/>
    </source>
</evidence>
<keyword evidence="1" id="KW-0433">Leucine-rich repeat</keyword>
<dbReference type="PRINTS" id="PR00364">
    <property type="entry name" value="DISEASERSIST"/>
</dbReference>
<dbReference type="AlphaFoldDB" id="A0ABC8U621"/>
<gene>
    <name evidence="4" type="ORF">ILEXP_LOCUS46645</name>
</gene>
<evidence type="ECO:0000313" key="5">
    <source>
        <dbReference type="Proteomes" id="UP001642360"/>
    </source>
</evidence>
<feature type="domain" description="NB-ARC" evidence="3">
    <location>
        <begin position="11"/>
        <end position="138"/>
    </location>
</feature>
<sequence>MSKQPDEDSDNRKEIVRRMLTAIGVEEEIIDSADNTPGPAGLLSALRLQLMGKRYLIVLDDAWNSDDFYQQLNSRSTQARNVIENLACSLPKGYGGAVIVTSRSEELVKKMVGEENLHRLPPTDTESCWKIFKDSVQEDGKQFPQYLEELKYEIVSKCSGLPLAAKVLGQIVNENSKTELYWGRR</sequence>
<protein>
    <recommendedName>
        <fullName evidence="3">NB-ARC domain-containing protein</fullName>
    </recommendedName>
</protein>
<name>A0ABC8U621_9AQUA</name>
<reference evidence="4 5" key="1">
    <citation type="submission" date="2024-02" db="EMBL/GenBank/DDBJ databases">
        <authorList>
            <person name="Vignale AGUSTIN F."/>
            <person name="Sosa J E."/>
            <person name="Modenutti C."/>
        </authorList>
    </citation>
    <scope>NUCLEOTIDE SEQUENCE [LARGE SCALE GENOMIC DNA]</scope>
</reference>
<dbReference type="InterPro" id="IPR002182">
    <property type="entry name" value="NB-ARC"/>
</dbReference>
<organism evidence="4 5">
    <name type="scientific">Ilex paraguariensis</name>
    <name type="common">yerba mate</name>
    <dbReference type="NCBI Taxonomy" id="185542"/>
    <lineage>
        <taxon>Eukaryota</taxon>
        <taxon>Viridiplantae</taxon>
        <taxon>Streptophyta</taxon>
        <taxon>Embryophyta</taxon>
        <taxon>Tracheophyta</taxon>
        <taxon>Spermatophyta</taxon>
        <taxon>Magnoliopsida</taxon>
        <taxon>eudicotyledons</taxon>
        <taxon>Gunneridae</taxon>
        <taxon>Pentapetalae</taxon>
        <taxon>asterids</taxon>
        <taxon>campanulids</taxon>
        <taxon>Aquifoliales</taxon>
        <taxon>Aquifoliaceae</taxon>
        <taxon>Ilex</taxon>
    </lineage>
</organism>
<dbReference type="Gene3D" id="3.40.50.300">
    <property type="entry name" value="P-loop containing nucleotide triphosphate hydrolases"/>
    <property type="match status" value="1"/>
</dbReference>
<dbReference type="PANTHER" id="PTHR36766">
    <property type="entry name" value="PLANT BROAD-SPECTRUM MILDEW RESISTANCE PROTEIN RPW8"/>
    <property type="match status" value="1"/>
</dbReference>
<evidence type="ECO:0000313" key="4">
    <source>
        <dbReference type="EMBL" id="CAK9176780.1"/>
    </source>
</evidence>
<evidence type="ECO:0000256" key="2">
    <source>
        <dbReference type="ARBA" id="ARBA00022821"/>
    </source>
</evidence>
<dbReference type="GO" id="GO:0006952">
    <property type="term" value="P:defense response"/>
    <property type="evidence" value="ECO:0007669"/>
    <property type="project" value="UniProtKB-KW"/>
</dbReference>
<accession>A0ABC8U621</accession>
<keyword evidence="2" id="KW-0611">Plant defense</keyword>
<dbReference type="Pfam" id="PF00931">
    <property type="entry name" value="NB-ARC"/>
    <property type="match status" value="1"/>
</dbReference>
<dbReference type="InterPro" id="IPR027417">
    <property type="entry name" value="P-loop_NTPase"/>
</dbReference>